<evidence type="ECO:0000313" key="5">
    <source>
        <dbReference type="Proteomes" id="UP001500975"/>
    </source>
</evidence>
<evidence type="ECO:0000259" key="3">
    <source>
        <dbReference type="Pfam" id="PF19278"/>
    </source>
</evidence>
<accession>A0ABP8I1E7</accession>
<dbReference type="InterPro" id="IPR049517">
    <property type="entry name" value="ACX-like_C"/>
</dbReference>
<dbReference type="SUPFAM" id="SSF53067">
    <property type="entry name" value="Actin-like ATPase domain"/>
    <property type="match status" value="1"/>
</dbReference>
<comment type="caution">
    <text evidence="4">The sequence shown here is derived from an EMBL/GenBank/DDBJ whole genome shotgun (WGS) entry which is preliminary data.</text>
</comment>
<dbReference type="Proteomes" id="UP001500975">
    <property type="component" value="Unassembled WGS sequence"/>
</dbReference>
<feature type="domain" description="Hydantoinase A/oxoprolinase" evidence="1">
    <location>
        <begin position="204"/>
        <end position="491"/>
    </location>
</feature>
<dbReference type="PANTHER" id="PTHR11365:SF23">
    <property type="entry name" value="HYPOTHETICAL 5-OXOPROLINASE (EUROFUNG)-RELATED"/>
    <property type="match status" value="1"/>
</dbReference>
<evidence type="ECO:0000313" key="4">
    <source>
        <dbReference type="EMBL" id="GAA4349065.1"/>
    </source>
</evidence>
<dbReference type="PANTHER" id="PTHR11365">
    <property type="entry name" value="5-OXOPROLINASE RELATED"/>
    <property type="match status" value="1"/>
</dbReference>
<dbReference type="InterPro" id="IPR008040">
    <property type="entry name" value="Hydant_A_N"/>
</dbReference>
<dbReference type="Pfam" id="PF01968">
    <property type="entry name" value="Hydantoinase_A"/>
    <property type="match status" value="1"/>
</dbReference>
<protein>
    <submittedName>
        <fullName evidence="4">Hydantoinase/oxoprolinase family protein</fullName>
    </submittedName>
</protein>
<keyword evidence="5" id="KW-1185">Reference proteome</keyword>
<dbReference type="Pfam" id="PF19278">
    <property type="entry name" value="Hydant_A_C"/>
    <property type="match status" value="1"/>
</dbReference>
<dbReference type="InterPro" id="IPR043129">
    <property type="entry name" value="ATPase_NBD"/>
</dbReference>
<organism evidence="4 5">
    <name type="scientific">Variovorax defluvii</name>
    <dbReference type="NCBI Taxonomy" id="913761"/>
    <lineage>
        <taxon>Bacteria</taxon>
        <taxon>Pseudomonadati</taxon>
        <taxon>Pseudomonadota</taxon>
        <taxon>Betaproteobacteria</taxon>
        <taxon>Burkholderiales</taxon>
        <taxon>Comamonadaceae</taxon>
        <taxon>Variovorax</taxon>
    </lineage>
</organism>
<sequence length="680" mass="73001">MSRARYLIGIDVGGTFTDVLAYEPTDCKLMSAKVPSMPGAQWRGVLDALQELGISPADIRAFVHGTTIATNGLLERKGSATALLVTEGFRDLLEIGKARRLIGGLFELDWQKPAPIVARELRFEAPERVAADGTVLRSLEGFDAAPLARALREAGIETLAIAFVNSYVNAANEAHAAQALRQLLPGMPVTTSAQLVSARGEFERTSTAVLNAYLTPMMAQYLERLQGELRARGVAAPVNIMGSNGGAMTLAAAARRVSGTFLSGPVGGVNGAVQIARMLGIEDVITLDMGGTSTDVALVHQLEPRMSYDNQVDAYPLLMPQLDIHAIGAGGGSLVWVGPDGTLQIGPGSAGALPGPACYGRGGTEPTISDANLLLGRLPADHLLSGGLRLRLDLAEQAFRAVADKLGETDLHELAARALRVATAKMAGAVREVSVHRGFDPRDFVLLGYGGAGPMHVFEVAQELAISTVVIPRFPGHLSALGQMLADLRRDSVRVWGGRLSQLQPALLDEQIGAMRAEAAAQLERDGMPPQRQRHAARLDMRYRGQSFTLQVPYEPAQDWTLLREAFDRRHEETFGYAARDTDVEIVNLRLVSLGLVDKPQLRFTQEAAGGPRTGNRPVWFDGWVDCTIHERERMPAGHCFSGPAVVTEAGGTSVVPPGWDIRVHESGSMLCTYTRLDND</sequence>
<gene>
    <name evidence="4" type="ORF">GCM10023165_35490</name>
</gene>
<feature type="domain" description="Hydantoinase/oxoprolinase N-terminal" evidence="2">
    <location>
        <begin position="8"/>
        <end position="182"/>
    </location>
</feature>
<dbReference type="EMBL" id="BAABGJ010000058">
    <property type="protein sequence ID" value="GAA4349065.1"/>
    <property type="molecule type" value="Genomic_DNA"/>
</dbReference>
<dbReference type="RefSeq" id="WP_345539571.1">
    <property type="nucleotide sequence ID" value="NZ_BAABGJ010000058.1"/>
</dbReference>
<reference evidence="5" key="1">
    <citation type="journal article" date="2019" name="Int. J. Syst. Evol. Microbiol.">
        <title>The Global Catalogue of Microorganisms (GCM) 10K type strain sequencing project: providing services to taxonomists for standard genome sequencing and annotation.</title>
        <authorList>
            <consortium name="The Broad Institute Genomics Platform"/>
            <consortium name="The Broad Institute Genome Sequencing Center for Infectious Disease"/>
            <person name="Wu L."/>
            <person name="Ma J."/>
        </authorList>
    </citation>
    <scope>NUCLEOTIDE SEQUENCE [LARGE SCALE GENOMIC DNA]</scope>
    <source>
        <strain evidence="5">JCM 17804</strain>
    </source>
</reference>
<name>A0ABP8I1E7_9BURK</name>
<evidence type="ECO:0000259" key="2">
    <source>
        <dbReference type="Pfam" id="PF05378"/>
    </source>
</evidence>
<dbReference type="InterPro" id="IPR045079">
    <property type="entry name" value="Oxoprolinase-like"/>
</dbReference>
<evidence type="ECO:0000259" key="1">
    <source>
        <dbReference type="Pfam" id="PF01968"/>
    </source>
</evidence>
<feature type="domain" description="Acetophenone carboxylase-like C-terminal" evidence="3">
    <location>
        <begin position="513"/>
        <end position="665"/>
    </location>
</feature>
<dbReference type="InterPro" id="IPR002821">
    <property type="entry name" value="Hydantoinase_A"/>
</dbReference>
<proteinExistence type="predicted"/>
<dbReference type="Pfam" id="PF05378">
    <property type="entry name" value="Hydant_A_N"/>
    <property type="match status" value="1"/>
</dbReference>